<evidence type="ECO:0000313" key="3">
    <source>
        <dbReference type="Proteomes" id="UP000246702"/>
    </source>
</evidence>
<sequence>MSKGSGMTAFDELGGKATIALSEQRSPGYPNLANPGTRDRIFDGRADNSVGSGTWMGFWDRPVTTTSPPRWPSRVQPIPTSSAAGFPGIFRQRLQFVLRTSVKLVKQEARRDISGHMTLSNPDSKWCHHVHPVLDVAVRGERPGHMTLS</sequence>
<organism evidence="2 3">
    <name type="scientific">Aspergillus sclerotioniger CBS 115572</name>
    <dbReference type="NCBI Taxonomy" id="1450535"/>
    <lineage>
        <taxon>Eukaryota</taxon>
        <taxon>Fungi</taxon>
        <taxon>Dikarya</taxon>
        <taxon>Ascomycota</taxon>
        <taxon>Pezizomycotina</taxon>
        <taxon>Eurotiomycetes</taxon>
        <taxon>Eurotiomycetidae</taxon>
        <taxon>Eurotiales</taxon>
        <taxon>Aspergillaceae</taxon>
        <taxon>Aspergillus</taxon>
        <taxon>Aspergillus subgen. Circumdati</taxon>
    </lineage>
</organism>
<comment type="caution">
    <text evidence="2">The sequence shown here is derived from an EMBL/GenBank/DDBJ whole genome shotgun (WGS) entry which is preliminary data.</text>
</comment>
<dbReference type="GeneID" id="37108290"/>
<evidence type="ECO:0000313" key="2">
    <source>
        <dbReference type="EMBL" id="PWY76148.1"/>
    </source>
</evidence>
<feature type="region of interest" description="Disordered" evidence="1">
    <location>
        <begin position="22"/>
        <end position="79"/>
    </location>
</feature>
<reference evidence="2 3" key="1">
    <citation type="submission" date="2016-12" db="EMBL/GenBank/DDBJ databases">
        <title>The genomes of Aspergillus section Nigri reveals drivers in fungal speciation.</title>
        <authorList>
            <consortium name="DOE Joint Genome Institute"/>
            <person name="Vesth T.C."/>
            <person name="Nybo J."/>
            <person name="Theobald S."/>
            <person name="Brandl J."/>
            <person name="Frisvad J.C."/>
            <person name="Nielsen K.F."/>
            <person name="Lyhne E.K."/>
            <person name="Kogle M.E."/>
            <person name="Kuo A."/>
            <person name="Riley R."/>
            <person name="Clum A."/>
            <person name="Nolan M."/>
            <person name="Lipzen A."/>
            <person name="Salamov A."/>
            <person name="Henrissat B."/>
            <person name="Wiebenga A."/>
            <person name="De Vries R.P."/>
            <person name="Grigoriev I.V."/>
            <person name="Mortensen U.H."/>
            <person name="Andersen M.R."/>
            <person name="Baker S.E."/>
        </authorList>
    </citation>
    <scope>NUCLEOTIDE SEQUENCE [LARGE SCALE GENOMIC DNA]</scope>
    <source>
        <strain evidence="2 3">CBS 115572</strain>
    </source>
</reference>
<evidence type="ECO:0000256" key="1">
    <source>
        <dbReference type="SAM" id="MobiDB-lite"/>
    </source>
</evidence>
<protein>
    <submittedName>
        <fullName evidence="2">Uncharacterized protein</fullName>
    </submittedName>
</protein>
<keyword evidence="3" id="KW-1185">Reference proteome</keyword>
<dbReference type="Proteomes" id="UP000246702">
    <property type="component" value="Unassembled WGS sequence"/>
</dbReference>
<dbReference type="RefSeq" id="XP_025464145.1">
    <property type="nucleotide sequence ID" value="XM_025606147.1"/>
</dbReference>
<dbReference type="AlphaFoldDB" id="A0A317VTH6"/>
<proteinExistence type="predicted"/>
<dbReference type="EMBL" id="MSFK01000028">
    <property type="protein sequence ID" value="PWY76148.1"/>
    <property type="molecule type" value="Genomic_DNA"/>
</dbReference>
<feature type="compositionally biased region" description="Basic and acidic residues" evidence="1">
    <location>
        <begin position="37"/>
        <end position="46"/>
    </location>
</feature>
<gene>
    <name evidence="2" type="ORF">BO94DRAFT_209603</name>
</gene>
<accession>A0A317VTH6</accession>
<name>A0A317VTH6_9EURO</name>